<reference evidence="1 2" key="1">
    <citation type="journal article" date="2024" name="Chem. Sci.">
        <title>Discovery of megapolipeptins by genome mining of a Burkholderiales bacteria collection.</title>
        <authorList>
            <person name="Paulo B.S."/>
            <person name="Recchia M.J.J."/>
            <person name="Lee S."/>
            <person name="Fergusson C.H."/>
            <person name="Romanowski S.B."/>
            <person name="Hernandez A."/>
            <person name="Krull N."/>
            <person name="Liu D.Y."/>
            <person name="Cavanagh H."/>
            <person name="Bos A."/>
            <person name="Gray C.A."/>
            <person name="Murphy B.T."/>
            <person name="Linington R.G."/>
            <person name="Eustaquio A.S."/>
        </authorList>
    </citation>
    <scope>NUCLEOTIDE SEQUENCE [LARGE SCALE GENOMIC DNA]</scope>
    <source>
        <strain evidence="1 2">RL18-126-BIB-B</strain>
    </source>
</reference>
<protein>
    <submittedName>
        <fullName evidence="1">Uncharacterized protein</fullName>
    </submittedName>
</protein>
<organism evidence="1 2">
    <name type="scientific">Paraburkholderia rhynchosiae</name>
    <dbReference type="NCBI Taxonomy" id="487049"/>
    <lineage>
        <taxon>Bacteria</taxon>
        <taxon>Pseudomonadati</taxon>
        <taxon>Pseudomonadota</taxon>
        <taxon>Betaproteobacteria</taxon>
        <taxon>Burkholderiales</taxon>
        <taxon>Burkholderiaceae</taxon>
        <taxon>Paraburkholderia</taxon>
    </lineage>
</organism>
<dbReference type="EMBL" id="JAQQDW010000001">
    <property type="protein sequence ID" value="MFM0101993.1"/>
    <property type="molecule type" value="Genomic_DNA"/>
</dbReference>
<sequence>MLRTRLHYVPETDTTAIERIQDCTPIVEHAKALHNEGIHGSSEMRHAARIPMVIVERYCNERGIGFDEFMQAEEHLRALLNDPALAAFRVWGGRV</sequence>
<evidence type="ECO:0000313" key="2">
    <source>
        <dbReference type="Proteomes" id="UP001629235"/>
    </source>
</evidence>
<evidence type="ECO:0000313" key="1">
    <source>
        <dbReference type="EMBL" id="MFM0101993.1"/>
    </source>
</evidence>
<dbReference type="Proteomes" id="UP001629235">
    <property type="component" value="Unassembled WGS sequence"/>
</dbReference>
<proteinExistence type="predicted"/>
<gene>
    <name evidence="1" type="ORF">PQR01_00395</name>
</gene>
<keyword evidence="2" id="KW-1185">Reference proteome</keyword>
<accession>A0ACC7N4N1</accession>
<name>A0ACC7N4N1_9BURK</name>
<comment type="caution">
    <text evidence="1">The sequence shown here is derived from an EMBL/GenBank/DDBJ whole genome shotgun (WGS) entry which is preliminary data.</text>
</comment>